<comment type="caution">
    <text evidence="2">The sequence shown here is derived from an EMBL/GenBank/DDBJ whole genome shotgun (WGS) entry which is preliminary data.</text>
</comment>
<reference evidence="2" key="1">
    <citation type="submission" date="2022-11" db="EMBL/GenBank/DDBJ databases">
        <title>Chromosomal genome sequence assembly and mating type (MAT) locus characterization of the leprose asexual lichenized fungus Lepraria neglecta (Nyl.) Erichsen.</title>
        <authorList>
            <person name="Allen J.L."/>
            <person name="Pfeffer B."/>
        </authorList>
    </citation>
    <scope>NUCLEOTIDE SEQUENCE</scope>
    <source>
        <strain evidence="2">Allen 5258</strain>
    </source>
</reference>
<dbReference type="GO" id="GO:0000932">
    <property type="term" value="C:P-body"/>
    <property type="evidence" value="ECO:0007669"/>
    <property type="project" value="TreeGrafter"/>
</dbReference>
<dbReference type="GO" id="GO:0033962">
    <property type="term" value="P:P-body assembly"/>
    <property type="evidence" value="ECO:0007669"/>
    <property type="project" value="TreeGrafter"/>
</dbReference>
<dbReference type="Proteomes" id="UP001276659">
    <property type="component" value="Unassembled WGS sequence"/>
</dbReference>
<dbReference type="PROSITE" id="PS52002">
    <property type="entry name" value="SM"/>
    <property type="match status" value="1"/>
</dbReference>
<dbReference type="Pfam" id="PF12701">
    <property type="entry name" value="LSM14"/>
    <property type="match status" value="1"/>
</dbReference>
<evidence type="ECO:0000313" key="3">
    <source>
        <dbReference type="Proteomes" id="UP001276659"/>
    </source>
</evidence>
<dbReference type="PANTHER" id="PTHR13586">
    <property type="entry name" value="SCD6 PROTEIN-RELATED"/>
    <property type="match status" value="1"/>
</dbReference>
<sequence length="129" mass="14403">MAEYIGSRISLISKRDIRYVGTLHEISSENSTVALEQVKSFGTEGRDPENEIPPSDNVYEYIVFRGSDVKDLRIEKEPEKTTVQQPQVPDDPAILGVSGFHNLDAVDGRASTQCHVPRASPLNDEVFRM</sequence>
<dbReference type="SUPFAM" id="SSF50182">
    <property type="entry name" value="Sm-like ribonucleoproteins"/>
    <property type="match status" value="1"/>
</dbReference>
<evidence type="ECO:0000259" key="1">
    <source>
        <dbReference type="PROSITE" id="PS52002"/>
    </source>
</evidence>
<dbReference type="SMART" id="SM01271">
    <property type="entry name" value="LSM14"/>
    <property type="match status" value="1"/>
</dbReference>
<feature type="domain" description="Sm" evidence="1">
    <location>
        <begin position="1"/>
        <end position="78"/>
    </location>
</feature>
<dbReference type="GO" id="GO:0034063">
    <property type="term" value="P:stress granule assembly"/>
    <property type="evidence" value="ECO:0007669"/>
    <property type="project" value="TreeGrafter"/>
</dbReference>
<name>A0AAD9Z425_9LECA</name>
<dbReference type="InterPro" id="IPR025609">
    <property type="entry name" value="Lsm14-like_N"/>
</dbReference>
<protein>
    <submittedName>
        <fullName evidence="2">G2/M transition checkpoint protein Sum2</fullName>
    </submittedName>
</protein>
<dbReference type="PANTHER" id="PTHR13586:SF0">
    <property type="entry name" value="TRAILER HITCH, ISOFORM H"/>
    <property type="match status" value="1"/>
</dbReference>
<keyword evidence="3" id="KW-1185">Reference proteome</keyword>
<dbReference type="AlphaFoldDB" id="A0AAD9Z425"/>
<dbReference type="Gene3D" id="2.30.30.100">
    <property type="match status" value="1"/>
</dbReference>
<dbReference type="InterPro" id="IPR010920">
    <property type="entry name" value="LSM_dom_sf"/>
</dbReference>
<accession>A0AAD9Z425</accession>
<proteinExistence type="predicted"/>
<dbReference type="InterPro" id="IPR047575">
    <property type="entry name" value="Sm"/>
</dbReference>
<dbReference type="CDD" id="cd01736">
    <property type="entry name" value="LSm14_N"/>
    <property type="match status" value="1"/>
</dbReference>
<gene>
    <name evidence="2" type="primary">SUM2</name>
    <name evidence="2" type="ORF">OEA41_009321</name>
</gene>
<organism evidence="2 3">
    <name type="scientific">Lepraria neglecta</name>
    <dbReference type="NCBI Taxonomy" id="209136"/>
    <lineage>
        <taxon>Eukaryota</taxon>
        <taxon>Fungi</taxon>
        <taxon>Dikarya</taxon>
        <taxon>Ascomycota</taxon>
        <taxon>Pezizomycotina</taxon>
        <taxon>Lecanoromycetes</taxon>
        <taxon>OSLEUM clade</taxon>
        <taxon>Lecanoromycetidae</taxon>
        <taxon>Lecanorales</taxon>
        <taxon>Lecanorineae</taxon>
        <taxon>Stereocaulaceae</taxon>
        <taxon>Lepraria</taxon>
    </lineage>
</organism>
<dbReference type="GO" id="GO:0003729">
    <property type="term" value="F:mRNA binding"/>
    <property type="evidence" value="ECO:0007669"/>
    <property type="project" value="TreeGrafter"/>
</dbReference>
<evidence type="ECO:0000313" key="2">
    <source>
        <dbReference type="EMBL" id="KAK3169937.1"/>
    </source>
</evidence>
<dbReference type="EMBL" id="JASNWA010000009">
    <property type="protein sequence ID" value="KAK3169937.1"/>
    <property type="molecule type" value="Genomic_DNA"/>
</dbReference>